<dbReference type="Proteomes" id="UP000250642">
    <property type="component" value="Unassembled WGS sequence"/>
</dbReference>
<proteinExistence type="predicted"/>
<protein>
    <submittedName>
        <fullName evidence="3">DUF58 domain-containing protein</fullName>
    </submittedName>
</protein>
<feature type="domain" description="DUF58" evidence="2">
    <location>
        <begin position="214"/>
        <end position="367"/>
    </location>
</feature>
<dbReference type="Pfam" id="PF01882">
    <property type="entry name" value="DUF58"/>
    <property type="match status" value="1"/>
</dbReference>
<dbReference type="PANTHER" id="PTHR34351">
    <property type="entry name" value="SLR1927 PROTEIN-RELATED"/>
    <property type="match status" value="1"/>
</dbReference>
<dbReference type="InterPro" id="IPR002881">
    <property type="entry name" value="DUF58"/>
</dbReference>
<comment type="caution">
    <text evidence="3">The sequence shown here is derived from an EMBL/GenBank/DDBJ whole genome shotgun (WGS) entry which is preliminary data.</text>
</comment>
<keyword evidence="1" id="KW-1133">Transmembrane helix</keyword>
<reference evidence="3 4" key="1">
    <citation type="submission" date="2018-04" db="EMBL/GenBank/DDBJ databases">
        <title>Paenibacillus taichungensis Genome sequencing and assembly.</title>
        <authorList>
            <person name="Xu J."/>
            <person name="Rensing C."/>
            <person name="Mazhar H.S."/>
        </authorList>
    </citation>
    <scope>NUCLEOTIDE SEQUENCE [LARGE SCALE GENOMIC DNA]</scope>
    <source>
        <strain evidence="3 4">NC1</strain>
    </source>
</reference>
<evidence type="ECO:0000256" key="1">
    <source>
        <dbReference type="SAM" id="Phobius"/>
    </source>
</evidence>
<sequence>MKPLLSTVRRGIRHPRVWSIAAVWMCCLAYVLFQGGKTSLMLLSMVTLLCIYLAIAGFSGVRRTHGVRKLSSGQDHEELLHAGDQVQVKLSLNIPGFLPLPYVVVREMLHRHNGESWSFKESLIPSMRGYGELSFQTPPLERGKYVFSETECASEDIFGLIEHRGTFKAKGEFRVLPRTVFIPYWQLYDRKSRLSGPQTALTRSRRETTQINGVRDYVYGDRLSRIHWNATAKTGTWKSKEFEHESVPKTILVLDALSGSYEHGEAFELAVSTAASLLEYGTRERMGMGLLTLSEMTSFFAPSESPMERQKMIHHLVDIQYNGQEKRLLPGVEKMSRQFPQGAYFVVISPQKDEKVLELLRWADTRGMTPCHILIEPTDSRRSSEWNAMLRGRGTRSFTVSHLQELPTVMGGGSV</sequence>
<evidence type="ECO:0000313" key="4">
    <source>
        <dbReference type="Proteomes" id="UP000250642"/>
    </source>
</evidence>
<dbReference type="RefSeq" id="WP_113053785.1">
    <property type="nucleotide sequence ID" value="NZ_CP175536.1"/>
</dbReference>
<organism evidence="3 4">
    <name type="scientific">Paenibacillus taichungensis</name>
    <dbReference type="NCBI Taxonomy" id="484184"/>
    <lineage>
        <taxon>Bacteria</taxon>
        <taxon>Bacillati</taxon>
        <taxon>Bacillota</taxon>
        <taxon>Bacilli</taxon>
        <taxon>Bacillales</taxon>
        <taxon>Paenibacillaceae</taxon>
        <taxon>Paenibacillus</taxon>
    </lineage>
</organism>
<feature type="transmembrane region" description="Helical" evidence="1">
    <location>
        <begin position="16"/>
        <end position="33"/>
    </location>
</feature>
<evidence type="ECO:0000259" key="2">
    <source>
        <dbReference type="Pfam" id="PF01882"/>
    </source>
</evidence>
<dbReference type="PANTHER" id="PTHR34351:SF2">
    <property type="entry name" value="DUF58 DOMAIN-CONTAINING PROTEIN"/>
    <property type="match status" value="1"/>
</dbReference>
<accession>A0A329QQP2</accession>
<keyword evidence="1" id="KW-0812">Transmembrane</keyword>
<gene>
    <name evidence="3" type="ORF">DC345_14820</name>
</gene>
<dbReference type="AlphaFoldDB" id="A0A329QQP2"/>
<evidence type="ECO:0000313" key="3">
    <source>
        <dbReference type="EMBL" id="RAW14241.1"/>
    </source>
</evidence>
<feature type="transmembrane region" description="Helical" evidence="1">
    <location>
        <begin position="39"/>
        <end position="61"/>
    </location>
</feature>
<dbReference type="EMBL" id="QEVW01000009">
    <property type="protein sequence ID" value="RAW14241.1"/>
    <property type="molecule type" value="Genomic_DNA"/>
</dbReference>
<name>A0A329QQP2_9BACL</name>
<keyword evidence="1" id="KW-0472">Membrane</keyword>